<name>A0A1M6AQU2_9VIBR</name>
<dbReference type="RefSeq" id="WP_073605235.1">
    <property type="nucleotide sequence ID" value="NZ_FQXZ01000039.1"/>
</dbReference>
<dbReference type="Proteomes" id="UP000184608">
    <property type="component" value="Unassembled WGS sequence"/>
</dbReference>
<protein>
    <submittedName>
        <fullName evidence="1">Uncharacterized protein</fullName>
    </submittedName>
</protein>
<dbReference type="STRING" id="1216006.VA7868_03641"/>
<accession>A0A1M6AQU2</accession>
<evidence type="ECO:0000313" key="2">
    <source>
        <dbReference type="Proteomes" id="UP000184608"/>
    </source>
</evidence>
<dbReference type="OrthoDB" id="9759220at2"/>
<keyword evidence="2" id="KW-1185">Reference proteome</keyword>
<dbReference type="AlphaFoldDB" id="A0A1M6AQU2"/>
<dbReference type="EMBL" id="FQXZ01000039">
    <property type="protein sequence ID" value="SHI38801.1"/>
    <property type="molecule type" value="Genomic_DNA"/>
</dbReference>
<sequence length="268" mass="31351">MLADVQNVMARLVRDHRFCQQFCEQGIDCLDGYALTEEELNYLADIEPESMTVLGDFVGTERIHRREGEFGLFVTELSRYMDYEPLARKFSQQYCQGSLAKLLDARNYYEFFTGILFQYEVPSYLSDLLYFCYQNTRICWVNYNPPAEHYIEQWHVEDKISLTDHYTTILVSREFCRFMEIDGFAHDESESEVTVTLLLVKHPDIPKSSSYAVVEPDSLLEFLLEQKEATALTLVERFGMKRLKSGIGYINHKIEQGFIRYLPAETHS</sequence>
<gene>
    <name evidence="1" type="ORF">VA7868_03641</name>
</gene>
<evidence type="ECO:0000313" key="1">
    <source>
        <dbReference type="EMBL" id="SHI38801.1"/>
    </source>
</evidence>
<proteinExistence type="predicted"/>
<reference evidence="1 2" key="1">
    <citation type="submission" date="2016-11" db="EMBL/GenBank/DDBJ databases">
        <authorList>
            <person name="Jaros S."/>
            <person name="Januszkiewicz K."/>
            <person name="Wedrychowicz H."/>
        </authorList>
    </citation>
    <scope>NUCLEOTIDE SEQUENCE [LARGE SCALE GENOMIC DNA]</scope>
    <source>
        <strain evidence="1 2">CECT 7868</strain>
    </source>
</reference>
<organism evidence="1 2">
    <name type="scientific">Vibrio aerogenes CECT 7868</name>
    <dbReference type="NCBI Taxonomy" id="1216006"/>
    <lineage>
        <taxon>Bacteria</taxon>
        <taxon>Pseudomonadati</taxon>
        <taxon>Pseudomonadota</taxon>
        <taxon>Gammaproteobacteria</taxon>
        <taxon>Vibrionales</taxon>
        <taxon>Vibrionaceae</taxon>
        <taxon>Vibrio</taxon>
    </lineage>
</organism>